<dbReference type="InParanoid" id="A0A401GNP6"/>
<dbReference type="SUPFAM" id="SSF56112">
    <property type="entry name" value="Protein kinase-like (PK-like)"/>
    <property type="match status" value="1"/>
</dbReference>
<dbReference type="OrthoDB" id="427969at2759"/>
<feature type="compositionally biased region" description="Polar residues" evidence="1">
    <location>
        <begin position="302"/>
        <end position="319"/>
    </location>
</feature>
<keyword evidence="3" id="KW-1185">Reference proteome</keyword>
<proteinExistence type="predicted"/>
<name>A0A401GNP6_9APHY</name>
<sequence>MSYDDAAKVLLSRLSDVKLRDAALRSDHTDSVQTRPPSLYDRHLSPRLHISSLHVSSEILTQFRITLEKCLHSREHLLTYLKTKPRIADFSLMRISKGIVGQVNNEHSIELGLHSVFIGVLELATLAICDIKFSAEDQSTYQYLEVASSRKSEANADLIIQFHSADYATQSSDISPTFALPEEWLKLGPLYGLKIKNVLAIDPRLYLSLLLLSATFVHHKELVFPWCKVDCIGCEGFAHSHAFLDAMQGDFQCVSEDSNYEPGHVDDEGLRVAITRAVERIPEWDKVVGSHRYHIRPRCEESTGTTNEHASQETSSSDMSIHHDLEELVKIRYILDALFSRYDINDPTLQLDIKAWLRNAVWITIQAWSEMCRHDTTYHLVSSYQVSWVIHRNRCKRSATISEFFFPGDHIVPILTGSVVKAFEDAQNRASFCKESVRSSDPHLQKPDGEKRRRDPEDEGADRDQEVKSRALVAERGGILLHNTPGDAQTHLGEIGSIHLAFQSNEYQSTGFSHFISWEPGTTDNGSNAPLASTTPKPPVSTIDGPPSPTDMVSDTEVSSQIIVDPIAERAGLILDTQLSDGWNSITWEGSMILETNGRQIHIVAKVSIKNGGREQLLCEYKIYQHLQATACDINATSGASASPHCYGVFVDTLGTTVLVLNYAGRPLDEFASNDFDKIAVYRTAVALHNANVFHDDLEPRNVLIDDQGGVHIIDLETAWIGHKCSGPSCSELQGLQDDLGLADEEVARYFK</sequence>
<accession>A0A401GNP6</accession>
<dbReference type="STRING" id="139825.A0A401GNP6"/>
<feature type="region of interest" description="Disordered" evidence="1">
    <location>
        <begin position="433"/>
        <end position="469"/>
    </location>
</feature>
<dbReference type="Proteomes" id="UP000287166">
    <property type="component" value="Unassembled WGS sequence"/>
</dbReference>
<dbReference type="RefSeq" id="XP_027614287.1">
    <property type="nucleotide sequence ID" value="XM_027758486.1"/>
</dbReference>
<evidence type="ECO:0000313" key="2">
    <source>
        <dbReference type="EMBL" id="GBE83374.1"/>
    </source>
</evidence>
<organism evidence="2 3">
    <name type="scientific">Sparassis crispa</name>
    <dbReference type="NCBI Taxonomy" id="139825"/>
    <lineage>
        <taxon>Eukaryota</taxon>
        <taxon>Fungi</taxon>
        <taxon>Dikarya</taxon>
        <taxon>Basidiomycota</taxon>
        <taxon>Agaricomycotina</taxon>
        <taxon>Agaricomycetes</taxon>
        <taxon>Polyporales</taxon>
        <taxon>Sparassidaceae</taxon>
        <taxon>Sparassis</taxon>
    </lineage>
</organism>
<evidence type="ECO:0000313" key="3">
    <source>
        <dbReference type="Proteomes" id="UP000287166"/>
    </source>
</evidence>
<feature type="region of interest" description="Disordered" evidence="1">
    <location>
        <begin position="521"/>
        <end position="542"/>
    </location>
</feature>
<dbReference type="AlphaFoldDB" id="A0A401GNP6"/>
<dbReference type="InterPro" id="IPR011009">
    <property type="entry name" value="Kinase-like_dom_sf"/>
</dbReference>
<reference evidence="2 3" key="1">
    <citation type="journal article" date="2018" name="Sci. Rep.">
        <title>Genome sequence of the cauliflower mushroom Sparassis crispa (Hanabiratake) and its association with beneficial usage.</title>
        <authorList>
            <person name="Kiyama R."/>
            <person name="Furutani Y."/>
            <person name="Kawaguchi K."/>
            <person name="Nakanishi T."/>
        </authorList>
    </citation>
    <scope>NUCLEOTIDE SEQUENCE [LARGE SCALE GENOMIC DNA]</scope>
</reference>
<feature type="region of interest" description="Disordered" evidence="1">
    <location>
        <begin position="299"/>
        <end position="319"/>
    </location>
</feature>
<gene>
    <name evidence="2" type="ORF">SCP_0504220</name>
</gene>
<feature type="compositionally biased region" description="Polar residues" evidence="1">
    <location>
        <begin position="521"/>
        <end position="535"/>
    </location>
</feature>
<protein>
    <submittedName>
        <fullName evidence="2">Uncharacterized protein</fullName>
    </submittedName>
</protein>
<evidence type="ECO:0000256" key="1">
    <source>
        <dbReference type="SAM" id="MobiDB-lite"/>
    </source>
</evidence>
<dbReference type="Gene3D" id="1.10.510.10">
    <property type="entry name" value="Transferase(Phosphotransferase) domain 1"/>
    <property type="match status" value="1"/>
</dbReference>
<dbReference type="EMBL" id="BFAD01000005">
    <property type="protein sequence ID" value="GBE83374.1"/>
    <property type="molecule type" value="Genomic_DNA"/>
</dbReference>
<dbReference type="GeneID" id="38780291"/>
<dbReference type="Gene3D" id="3.30.200.20">
    <property type="entry name" value="Phosphorylase Kinase, domain 1"/>
    <property type="match status" value="1"/>
</dbReference>
<comment type="caution">
    <text evidence="2">The sequence shown here is derived from an EMBL/GenBank/DDBJ whole genome shotgun (WGS) entry which is preliminary data.</text>
</comment>
<feature type="compositionally biased region" description="Basic and acidic residues" evidence="1">
    <location>
        <begin position="435"/>
        <end position="469"/>
    </location>
</feature>